<dbReference type="InterPro" id="IPR005053">
    <property type="entry name" value="MobA_MobL"/>
</dbReference>
<keyword evidence="2" id="KW-0184">Conjugation</keyword>
<feature type="region of interest" description="Disordered" evidence="3">
    <location>
        <begin position="357"/>
        <end position="402"/>
    </location>
</feature>
<evidence type="ECO:0000256" key="3">
    <source>
        <dbReference type="SAM" id="MobiDB-lite"/>
    </source>
</evidence>
<evidence type="ECO:0000256" key="1">
    <source>
        <dbReference type="ARBA" id="ARBA00010873"/>
    </source>
</evidence>
<dbReference type="EMBL" id="FOVP01000029">
    <property type="protein sequence ID" value="SFO34404.1"/>
    <property type="molecule type" value="Genomic_DNA"/>
</dbReference>
<feature type="domain" description="MobA/MobL protein" evidence="4">
    <location>
        <begin position="20"/>
        <end position="229"/>
    </location>
</feature>
<dbReference type="AlphaFoldDB" id="A0A1I5GEJ7"/>
<organism evidence="5 6">
    <name type="scientific">Roseovarius lutimaris</name>
    <dbReference type="NCBI Taxonomy" id="1005928"/>
    <lineage>
        <taxon>Bacteria</taxon>
        <taxon>Pseudomonadati</taxon>
        <taxon>Pseudomonadota</taxon>
        <taxon>Alphaproteobacteria</taxon>
        <taxon>Rhodobacterales</taxon>
        <taxon>Roseobacteraceae</taxon>
        <taxon>Roseovarius</taxon>
    </lineage>
</organism>
<dbReference type="Pfam" id="PF03389">
    <property type="entry name" value="MobA_MobL"/>
    <property type="match status" value="1"/>
</dbReference>
<evidence type="ECO:0000256" key="2">
    <source>
        <dbReference type="ARBA" id="ARBA00022971"/>
    </source>
</evidence>
<keyword evidence="6" id="KW-1185">Reference proteome</keyword>
<gene>
    <name evidence="5" type="ORF">SAMN04487859_12918</name>
</gene>
<feature type="region of interest" description="Disordered" evidence="3">
    <location>
        <begin position="139"/>
        <end position="159"/>
    </location>
</feature>
<reference evidence="6" key="1">
    <citation type="submission" date="2016-10" db="EMBL/GenBank/DDBJ databases">
        <authorList>
            <person name="Varghese N."/>
            <person name="Submissions S."/>
        </authorList>
    </citation>
    <scope>NUCLEOTIDE SEQUENCE [LARGE SCALE GENOMIC DNA]</scope>
    <source>
        <strain evidence="6">DSM 28463</strain>
    </source>
</reference>
<dbReference type="RefSeq" id="WP_177193917.1">
    <property type="nucleotide sequence ID" value="NZ_FOVP01000029.1"/>
</dbReference>
<dbReference type="STRING" id="1005928.SAMN04487859_12918"/>
<evidence type="ECO:0000313" key="6">
    <source>
        <dbReference type="Proteomes" id="UP000198599"/>
    </source>
</evidence>
<feature type="compositionally biased region" description="Basic and acidic residues" evidence="3">
    <location>
        <begin position="141"/>
        <end position="152"/>
    </location>
</feature>
<dbReference type="Proteomes" id="UP000198599">
    <property type="component" value="Unassembled WGS sequence"/>
</dbReference>
<sequence>MHHKACHFEITIKNRGNCTSIVGAAAYRAGACYHDARTGRRCSYAARRDVASVEMIRGPKDPEEFWNTVDAAETRKNARLAREFVISLPSELPLDSQRRLVRGFCLWLHDRYKLTSMAAIHHPFADGLDREITQDLMLNRDQNRRGTDRQSDRGNPLNHHVHILTPTREWNPDTDTLGPKLRALDDRKTGPLIVQQCRNEWQRRVNVVLEKHGVAARVDLRSYEKMAAAGEAPDGLIAQRKLGPKNTARGRKVERETGQDSSYSGQRRQKVQEHNDALWQSWLQLRALEREKARLERSAALAAEREETRRKEAAIAQARLATAMTEQAVAQALEDAPHLDCLDPKAQAIAWAKGENESAIDAQFDRQIDPETEDATEPTTAKPPLSTPVKRPERPVPQRIRK</sequence>
<accession>A0A1I5GEJ7</accession>
<name>A0A1I5GEJ7_9RHOB</name>
<dbReference type="Gene3D" id="3.30.930.30">
    <property type="match status" value="1"/>
</dbReference>
<evidence type="ECO:0000259" key="4">
    <source>
        <dbReference type="Pfam" id="PF03389"/>
    </source>
</evidence>
<proteinExistence type="inferred from homology"/>
<protein>
    <submittedName>
        <fullName evidence="5">Plasmid mobilization system relaxase</fullName>
    </submittedName>
</protein>
<feature type="region of interest" description="Disordered" evidence="3">
    <location>
        <begin position="237"/>
        <end position="271"/>
    </location>
</feature>
<comment type="similarity">
    <text evidence="1">Belongs to the MobA/MobL family.</text>
</comment>
<evidence type="ECO:0000313" key="5">
    <source>
        <dbReference type="EMBL" id="SFO34404.1"/>
    </source>
</evidence>